<proteinExistence type="inferred from homology"/>
<dbReference type="GO" id="GO:0031176">
    <property type="term" value="F:endo-1,4-beta-xylanase activity"/>
    <property type="evidence" value="ECO:0007669"/>
    <property type="project" value="UniProtKB-EC"/>
</dbReference>
<keyword evidence="2 6" id="KW-0119">Carbohydrate metabolism</keyword>
<accession>G3EGG2</accession>
<dbReference type="EMBL" id="HQ828064">
    <property type="protein sequence ID" value="AEB69780.1"/>
    <property type="molecule type" value="Genomic_DNA"/>
</dbReference>
<feature type="domain" description="GH10" evidence="7">
    <location>
        <begin position="42"/>
        <end position="402"/>
    </location>
</feature>
<keyword evidence="3 6" id="KW-0326">Glycosidase</keyword>
<protein>
    <recommendedName>
        <fullName evidence="6">Beta-xylanase</fullName>
        <ecNumber evidence="6">3.2.1.8</ecNumber>
    </recommendedName>
</protein>
<dbReference type="AlphaFoldDB" id="G3EGG2"/>
<dbReference type="Pfam" id="PF00331">
    <property type="entry name" value="Glyco_hydro_10"/>
    <property type="match status" value="1"/>
</dbReference>
<comment type="catalytic activity">
    <reaction evidence="6">
        <text>Endohydrolysis of (1-&gt;4)-beta-D-xylosidic linkages in xylans.</text>
        <dbReference type="EC" id="3.2.1.8"/>
    </reaction>
</comment>
<dbReference type="PANTHER" id="PTHR31490:SF90">
    <property type="entry name" value="ENDO-1,4-BETA-XYLANASE A"/>
    <property type="match status" value="1"/>
</dbReference>
<keyword evidence="4 6" id="KW-0624">Polysaccharide degradation</keyword>
<evidence type="ECO:0000313" key="8">
    <source>
        <dbReference type="EMBL" id="AEB69780.1"/>
    </source>
</evidence>
<organism evidence="8">
    <name type="scientific">Sorangium cellulosum</name>
    <name type="common">Polyangium cellulosum</name>
    <dbReference type="NCBI Taxonomy" id="56"/>
    <lineage>
        <taxon>Bacteria</taxon>
        <taxon>Pseudomonadati</taxon>
        <taxon>Myxococcota</taxon>
        <taxon>Polyangia</taxon>
        <taxon>Polyangiales</taxon>
        <taxon>Polyangiaceae</taxon>
        <taxon>Sorangium</taxon>
    </lineage>
</organism>
<evidence type="ECO:0000259" key="7">
    <source>
        <dbReference type="PROSITE" id="PS51760"/>
    </source>
</evidence>
<dbReference type="Gene3D" id="3.20.20.80">
    <property type="entry name" value="Glycosidases"/>
    <property type="match status" value="1"/>
</dbReference>
<dbReference type="InterPro" id="IPR044846">
    <property type="entry name" value="GH10"/>
</dbReference>
<dbReference type="GO" id="GO:0045493">
    <property type="term" value="P:xylan catabolic process"/>
    <property type="evidence" value="ECO:0007669"/>
    <property type="project" value="UniProtKB-KW"/>
</dbReference>
<feature type="active site" description="Nucleophile" evidence="5">
    <location>
        <position position="306"/>
    </location>
</feature>
<dbReference type="SUPFAM" id="SSF51445">
    <property type="entry name" value="(Trans)glycosidases"/>
    <property type="match status" value="1"/>
</dbReference>
<sequence>MLNGSFHDCRYQIHLTTQAASIFFFVGALAMLGCSSSSTTAEGTEASLHERYADYFAIGAAVDSTSYKDAHVPLLTKHFNSIVCENEMKWESLQPTEGVFDYTTADQIVAFAEANNMAVRGHCLVWHSQTPSWVFVDQSDAPVTKEILIDRMRNHITNVVTHFRGRVSAWDVVNEAITGNKEDGEDAGEDLSLVQSWGYRNSDWYKIGGEDYILEAFRAARAADPDAKLFYNDYWNYLDEKREAIISMIEKLKSENLIDGVGLQCHLNIEPAQEKLTNQTVHQTVENLENEIKAYAALGLEVHITELDVSMYTRDYGSSDESKWHRTEAELTDALKDKHATRYKEFFDMFRRNSELIGNVTFWGVADDNTWLSEFDSGRPDYPLLFDKQLKPKKAFYSVTDF</sequence>
<dbReference type="InterPro" id="IPR017853">
    <property type="entry name" value="GH"/>
</dbReference>
<reference evidence="8" key="1">
    <citation type="journal article" date="2012" name="Appl. Microbiol. Biotechnol.">
        <title>A novel cold-active xylanase from the cellulolytic myxobacterium Sorangium cellulosum So9733-1: gene cloning, expression, and enzymatic characterization.</title>
        <authorList>
            <person name="Wang S.Y."/>
            <person name="Hu W."/>
            <person name="Lin X.Y."/>
            <person name="Wu Z.H."/>
            <person name="Li Y.Z."/>
        </authorList>
    </citation>
    <scope>NUCLEOTIDE SEQUENCE</scope>
    <source>
        <strain evidence="8">So9733-1</strain>
    </source>
</reference>
<dbReference type="PROSITE" id="PS51760">
    <property type="entry name" value="GH10_2"/>
    <property type="match status" value="1"/>
</dbReference>
<keyword evidence="1 6" id="KW-0378">Hydrolase</keyword>
<evidence type="ECO:0000256" key="2">
    <source>
        <dbReference type="ARBA" id="ARBA00023277"/>
    </source>
</evidence>
<evidence type="ECO:0000256" key="3">
    <source>
        <dbReference type="ARBA" id="ARBA00023295"/>
    </source>
</evidence>
<evidence type="ECO:0000256" key="6">
    <source>
        <dbReference type="RuleBase" id="RU361174"/>
    </source>
</evidence>
<evidence type="ECO:0000256" key="4">
    <source>
        <dbReference type="ARBA" id="ARBA00023326"/>
    </source>
</evidence>
<dbReference type="SMART" id="SM00633">
    <property type="entry name" value="Glyco_10"/>
    <property type="match status" value="1"/>
</dbReference>
<evidence type="ECO:0000256" key="1">
    <source>
        <dbReference type="ARBA" id="ARBA00022801"/>
    </source>
</evidence>
<evidence type="ECO:0000256" key="5">
    <source>
        <dbReference type="PROSITE-ProRule" id="PRU10061"/>
    </source>
</evidence>
<dbReference type="PANTHER" id="PTHR31490">
    <property type="entry name" value="GLYCOSYL HYDROLASE"/>
    <property type="match status" value="1"/>
</dbReference>
<dbReference type="InterPro" id="IPR031158">
    <property type="entry name" value="GH10_AS"/>
</dbReference>
<name>G3EGG2_SORCE</name>
<comment type="similarity">
    <text evidence="6">Belongs to the glycosyl hydrolase 10 (cellulase F) family.</text>
</comment>
<dbReference type="PROSITE" id="PS00591">
    <property type="entry name" value="GH10_1"/>
    <property type="match status" value="1"/>
</dbReference>
<gene>
    <name evidence="8" type="primary">xynA</name>
</gene>
<dbReference type="EC" id="3.2.1.8" evidence="6"/>
<keyword evidence="8" id="KW-0858">Xylan degradation</keyword>
<dbReference type="InterPro" id="IPR001000">
    <property type="entry name" value="GH10_dom"/>
</dbReference>
<dbReference type="PRINTS" id="PR00134">
    <property type="entry name" value="GLHYDRLASE10"/>
</dbReference>